<dbReference type="InterPro" id="IPR035979">
    <property type="entry name" value="RBD_domain_sf"/>
</dbReference>
<dbReference type="EMBL" id="ML769509">
    <property type="protein sequence ID" value="KAE9396720.1"/>
    <property type="molecule type" value="Genomic_DNA"/>
</dbReference>
<dbReference type="SUPFAM" id="SSF54928">
    <property type="entry name" value="RNA-binding domain, RBD"/>
    <property type="match status" value="1"/>
</dbReference>
<gene>
    <name evidence="1" type="ORF">BT96DRAFT_98369</name>
</gene>
<dbReference type="AlphaFoldDB" id="A0A6A4HG28"/>
<organism evidence="1 2">
    <name type="scientific">Gymnopus androsaceus JB14</name>
    <dbReference type="NCBI Taxonomy" id="1447944"/>
    <lineage>
        <taxon>Eukaryota</taxon>
        <taxon>Fungi</taxon>
        <taxon>Dikarya</taxon>
        <taxon>Basidiomycota</taxon>
        <taxon>Agaricomycotina</taxon>
        <taxon>Agaricomycetes</taxon>
        <taxon>Agaricomycetidae</taxon>
        <taxon>Agaricales</taxon>
        <taxon>Marasmiineae</taxon>
        <taxon>Omphalotaceae</taxon>
        <taxon>Gymnopus</taxon>
    </lineage>
</organism>
<evidence type="ECO:0000313" key="1">
    <source>
        <dbReference type="EMBL" id="KAE9396720.1"/>
    </source>
</evidence>
<dbReference type="InterPro" id="IPR012677">
    <property type="entry name" value="Nucleotide-bd_a/b_plait_sf"/>
</dbReference>
<accession>A0A6A4HG28</accession>
<name>A0A6A4HG28_9AGAR</name>
<dbReference type="OrthoDB" id="3026661at2759"/>
<dbReference type="Gene3D" id="3.30.70.330">
    <property type="match status" value="1"/>
</dbReference>
<evidence type="ECO:0000313" key="2">
    <source>
        <dbReference type="Proteomes" id="UP000799118"/>
    </source>
</evidence>
<reference evidence="1" key="1">
    <citation type="journal article" date="2019" name="Environ. Microbiol.">
        <title>Fungal ecological strategies reflected in gene transcription - a case study of two litter decomposers.</title>
        <authorList>
            <person name="Barbi F."/>
            <person name="Kohler A."/>
            <person name="Barry K."/>
            <person name="Baskaran P."/>
            <person name="Daum C."/>
            <person name="Fauchery L."/>
            <person name="Ihrmark K."/>
            <person name="Kuo A."/>
            <person name="LaButti K."/>
            <person name="Lipzen A."/>
            <person name="Morin E."/>
            <person name="Grigoriev I.V."/>
            <person name="Henrissat B."/>
            <person name="Lindahl B."/>
            <person name="Martin F."/>
        </authorList>
    </citation>
    <scope>NUCLEOTIDE SEQUENCE</scope>
    <source>
        <strain evidence="1">JB14</strain>
    </source>
</reference>
<dbReference type="Proteomes" id="UP000799118">
    <property type="component" value="Unassembled WGS sequence"/>
</dbReference>
<evidence type="ECO:0008006" key="3">
    <source>
        <dbReference type="Google" id="ProtNLM"/>
    </source>
</evidence>
<keyword evidence="2" id="KW-1185">Reference proteome</keyword>
<dbReference type="GO" id="GO:0003676">
    <property type="term" value="F:nucleic acid binding"/>
    <property type="evidence" value="ECO:0007669"/>
    <property type="project" value="InterPro"/>
</dbReference>
<proteinExistence type="predicted"/>
<protein>
    <recommendedName>
        <fullName evidence="3">RRM domain-containing protein</fullName>
    </recommendedName>
</protein>
<sequence>MSVLRKHARSVVFKQLPPSLEVRQVISSLPSGSIHNIIPKPNDSLVINFLDPHTASRFTRNFLSLPRAPSIKDVSIEYGSSKPLPVEILAEIGLRSASRVVRVSSNNGKDIPNGLENELKELGAIESFEVNSDARSAVVHFMSIDAAMQALQLLRANKSYDGFSVYFGIDRKANPPRFSRNAQTDLVLTGLPKGITSSEIIRRIQSGLPSLNREAIRSIVFDEKSAKAFINFLEPAAAKIVFDSFNTAKTSTGGVSVSWSSTPANPVNPSLRIAVSAGVSRTLTVSHLQNVRPASTHLED</sequence>